<dbReference type="PROSITE" id="PS50893">
    <property type="entry name" value="ABC_TRANSPORTER_2"/>
    <property type="match status" value="1"/>
</dbReference>
<evidence type="ECO:0000313" key="13">
    <source>
        <dbReference type="Proteomes" id="UP000189670"/>
    </source>
</evidence>
<evidence type="ECO:0000256" key="8">
    <source>
        <dbReference type="ARBA" id="ARBA00023136"/>
    </source>
</evidence>
<evidence type="ECO:0000256" key="3">
    <source>
        <dbReference type="ARBA" id="ARBA00022475"/>
    </source>
</evidence>
<keyword evidence="4 9" id="KW-0812">Transmembrane</keyword>
<dbReference type="InterPro" id="IPR039421">
    <property type="entry name" value="Type_1_exporter"/>
</dbReference>
<feature type="transmembrane region" description="Helical" evidence="9">
    <location>
        <begin position="73"/>
        <end position="93"/>
    </location>
</feature>
<evidence type="ECO:0000256" key="7">
    <source>
        <dbReference type="ARBA" id="ARBA00022989"/>
    </source>
</evidence>
<organism evidence="12 13">
    <name type="scientific">Candidatus Magnetoglobus multicellularis str. Araruama</name>
    <dbReference type="NCBI Taxonomy" id="890399"/>
    <lineage>
        <taxon>Bacteria</taxon>
        <taxon>Pseudomonadati</taxon>
        <taxon>Thermodesulfobacteriota</taxon>
        <taxon>Desulfobacteria</taxon>
        <taxon>Desulfobacterales</taxon>
        <taxon>Desulfobacteraceae</taxon>
        <taxon>Candidatus Magnetoglobus</taxon>
    </lineage>
</organism>
<dbReference type="PROSITE" id="PS00211">
    <property type="entry name" value="ABC_TRANSPORTER_1"/>
    <property type="match status" value="1"/>
</dbReference>
<feature type="transmembrane region" description="Helical" evidence="9">
    <location>
        <begin position="156"/>
        <end position="177"/>
    </location>
</feature>
<evidence type="ECO:0000256" key="9">
    <source>
        <dbReference type="SAM" id="Phobius"/>
    </source>
</evidence>
<dbReference type="InterPro" id="IPR017871">
    <property type="entry name" value="ABC_transporter-like_CS"/>
</dbReference>
<evidence type="ECO:0000259" key="10">
    <source>
        <dbReference type="PROSITE" id="PS50893"/>
    </source>
</evidence>
<dbReference type="GO" id="GO:0005524">
    <property type="term" value="F:ATP binding"/>
    <property type="evidence" value="ECO:0007669"/>
    <property type="project" value="UniProtKB-KW"/>
</dbReference>
<keyword evidence="3" id="KW-1003">Cell membrane</keyword>
<dbReference type="InterPro" id="IPR027417">
    <property type="entry name" value="P-loop_NTPase"/>
</dbReference>
<dbReference type="AlphaFoldDB" id="A0A1V1P9Z9"/>
<dbReference type="SMART" id="SM00382">
    <property type="entry name" value="AAA"/>
    <property type="match status" value="1"/>
</dbReference>
<keyword evidence="8 9" id="KW-0472">Membrane</keyword>
<feature type="transmembrane region" description="Helical" evidence="9">
    <location>
        <begin position="21"/>
        <end position="50"/>
    </location>
</feature>
<dbReference type="GO" id="GO:0005886">
    <property type="term" value="C:plasma membrane"/>
    <property type="evidence" value="ECO:0007669"/>
    <property type="project" value="UniProtKB-SubCell"/>
</dbReference>
<reference evidence="13" key="1">
    <citation type="submission" date="2012-11" db="EMBL/GenBank/DDBJ databases">
        <authorList>
            <person name="Lucero-Rivera Y.E."/>
            <person name="Tovar-Ramirez D."/>
        </authorList>
    </citation>
    <scope>NUCLEOTIDE SEQUENCE [LARGE SCALE GENOMIC DNA]</scope>
    <source>
        <strain evidence="13">Araruama</strain>
    </source>
</reference>
<dbReference type="InterPro" id="IPR003439">
    <property type="entry name" value="ABC_transporter-like_ATP-bd"/>
</dbReference>
<dbReference type="FunFam" id="3.40.50.300:FF:000854">
    <property type="entry name" value="Multidrug ABC transporter ATP-binding protein"/>
    <property type="match status" value="1"/>
</dbReference>
<name>A0A1V1P9Z9_9BACT</name>
<evidence type="ECO:0000256" key="1">
    <source>
        <dbReference type="ARBA" id="ARBA00004651"/>
    </source>
</evidence>
<keyword evidence="5" id="KW-0547">Nucleotide-binding</keyword>
<evidence type="ECO:0000313" key="12">
    <source>
        <dbReference type="EMBL" id="ETR71604.1"/>
    </source>
</evidence>
<dbReference type="PANTHER" id="PTHR24221">
    <property type="entry name" value="ATP-BINDING CASSETTE SUB-FAMILY B"/>
    <property type="match status" value="1"/>
</dbReference>
<evidence type="ECO:0000256" key="6">
    <source>
        <dbReference type="ARBA" id="ARBA00022840"/>
    </source>
</evidence>
<dbReference type="PANTHER" id="PTHR24221:SF654">
    <property type="entry name" value="ATP-BINDING CASSETTE SUB-FAMILY B MEMBER 6"/>
    <property type="match status" value="1"/>
</dbReference>
<feature type="transmembrane region" description="Helical" evidence="9">
    <location>
        <begin position="183"/>
        <end position="203"/>
    </location>
</feature>
<proteinExistence type="predicted"/>
<dbReference type="Pfam" id="PF00005">
    <property type="entry name" value="ABC_tran"/>
    <property type="match status" value="1"/>
</dbReference>
<dbReference type="Gene3D" id="1.20.1560.10">
    <property type="entry name" value="ABC transporter type 1, transmembrane domain"/>
    <property type="match status" value="1"/>
</dbReference>
<dbReference type="GO" id="GO:0016887">
    <property type="term" value="F:ATP hydrolysis activity"/>
    <property type="evidence" value="ECO:0007669"/>
    <property type="project" value="InterPro"/>
</dbReference>
<dbReference type="InterPro" id="IPR036640">
    <property type="entry name" value="ABC1_TM_sf"/>
</dbReference>
<gene>
    <name evidence="12" type="ORF">OMM_02374</name>
</gene>
<keyword evidence="7 9" id="KW-1133">Transmembrane helix</keyword>
<dbReference type="InterPro" id="IPR011527">
    <property type="entry name" value="ABC1_TM_dom"/>
</dbReference>
<evidence type="ECO:0000259" key="11">
    <source>
        <dbReference type="PROSITE" id="PS50929"/>
    </source>
</evidence>
<keyword evidence="6 12" id="KW-0067">ATP-binding</keyword>
<dbReference type="Proteomes" id="UP000189670">
    <property type="component" value="Unassembled WGS sequence"/>
</dbReference>
<dbReference type="InterPro" id="IPR003593">
    <property type="entry name" value="AAA+_ATPase"/>
</dbReference>
<comment type="caution">
    <text evidence="12">The sequence shown here is derived from an EMBL/GenBank/DDBJ whole genome shotgun (WGS) entry which is preliminary data.</text>
</comment>
<evidence type="ECO:0000256" key="2">
    <source>
        <dbReference type="ARBA" id="ARBA00022448"/>
    </source>
</evidence>
<dbReference type="EMBL" id="ATBP01000249">
    <property type="protein sequence ID" value="ETR71604.1"/>
    <property type="molecule type" value="Genomic_DNA"/>
</dbReference>
<dbReference type="GO" id="GO:0140359">
    <property type="term" value="F:ABC-type transporter activity"/>
    <property type="evidence" value="ECO:0007669"/>
    <property type="project" value="InterPro"/>
</dbReference>
<keyword evidence="2" id="KW-0813">Transport</keyword>
<feature type="domain" description="ABC transmembrane type-1" evidence="11">
    <location>
        <begin position="43"/>
        <end position="329"/>
    </location>
</feature>
<sequence>MNLINIFKKIHHALPAKRRSQLWIILCGMICMSIGETIVLGSIAFFASVISDTERVLQSDYILFVMNVFNSQWLSNSSNLIICISFVVVLLVASKNGFKALISYWSIRYSAIVEAMFAGKLLSGFLQMPYEWHLSQNSADLILVTANWRRFIGRSFIYSVLQTIADSLMVTILLISLFVVQPIVSLIVISILGTTSFVLFTTVRRKLDRVAVKARNYEQSLNKQATKMIHGFKDVKISGKQELFNTKYTQTLFHISKIQGTQRLISGLPTWLLESMGFFMISFSICYMLIFLDYSVARVSGTITLLAVTAWRVLPAMNRILSQLTSIRNVIPYVEKILNYYKEVEENESMNQAGCEPSITDIEFKHEIQFQQISFSYKNARRFALNQISLSINKGDVIGIIGASGAGKSTFVDIITGLLVPSHGKFLIDELELQSCSQRMTWMTKLGYVPQTPYIFDGTIAENIAFEIDSKNIDTNHVLKCCHMAAMDDFLDELPLGIDSYIGERGVRLSGGQRQRVSIARALYQKPELLIFDEATSALDNTNEKAIQNTIYSLRGKQTMIIVAHRLTTVASCDIIYEFDQGELRRWGRPENILE</sequence>
<dbReference type="SUPFAM" id="SSF52540">
    <property type="entry name" value="P-loop containing nucleoside triphosphate hydrolases"/>
    <property type="match status" value="1"/>
</dbReference>
<dbReference type="SUPFAM" id="SSF90123">
    <property type="entry name" value="ABC transporter transmembrane region"/>
    <property type="match status" value="1"/>
</dbReference>
<comment type="subcellular location">
    <subcellularLocation>
        <location evidence="1">Cell membrane</location>
        <topology evidence="1">Multi-pass membrane protein</topology>
    </subcellularLocation>
</comment>
<dbReference type="GO" id="GO:0034040">
    <property type="term" value="F:ATPase-coupled lipid transmembrane transporter activity"/>
    <property type="evidence" value="ECO:0007669"/>
    <property type="project" value="TreeGrafter"/>
</dbReference>
<accession>A0A1V1P9Z9</accession>
<evidence type="ECO:0000256" key="5">
    <source>
        <dbReference type="ARBA" id="ARBA00022741"/>
    </source>
</evidence>
<dbReference type="Gene3D" id="3.40.50.300">
    <property type="entry name" value="P-loop containing nucleotide triphosphate hydrolases"/>
    <property type="match status" value="1"/>
</dbReference>
<feature type="domain" description="ABC transporter" evidence="10">
    <location>
        <begin position="368"/>
        <end position="595"/>
    </location>
</feature>
<protein>
    <submittedName>
        <fullName evidence="12">ATP-binding cassette, subfamily C, bacterial</fullName>
    </submittedName>
</protein>
<feature type="transmembrane region" description="Helical" evidence="9">
    <location>
        <begin position="271"/>
        <end position="290"/>
    </location>
</feature>
<dbReference type="PROSITE" id="PS50929">
    <property type="entry name" value="ABC_TM1F"/>
    <property type="match status" value="1"/>
</dbReference>
<evidence type="ECO:0000256" key="4">
    <source>
        <dbReference type="ARBA" id="ARBA00022692"/>
    </source>
</evidence>